<dbReference type="InterPro" id="IPR018062">
    <property type="entry name" value="HTH_AraC-typ_CS"/>
</dbReference>
<dbReference type="Proteomes" id="UP000241764">
    <property type="component" value="Unassembled WGS sequence"/>
</dbReference>
<keyword evidence="1" id="KW-0805">Transcription regulation</keyword>
<sequence>MANMTTSMLNSPKRYYAAFGGPRARMSSKPIHVVIWLPANFYSAVAATLVEMFELVNMIRRAEIFSFEFVSRQAAASSSSGIIFQTLAAPSRPMDILILLAVPGLNVGELLGSLDDESRHAEPILAMAKHDDAIIAAHCSASYFLAQGGHIDGKRATISWWLKGEAARRFPQVRWDPSRLLIREGKIYTCGGGFSGLELAKALVKDMGFEKEERIVRKLLVLPPSRRLQTPYEFRLEDVAVPERMSFRERLEMVASANMAAFNLAFLADQLALSPRTLSRRFAQELQTSPGQWIQDRRLEAAKELLESTQLAISEICYRVGYQDVASFSRLFSRTTGLPPGEYRRQSQ</sequence>
<dbReference type="InterPro" id="IPR029062">
    <property type="entry name" value="Class_I_gatase-like"/>
</dbReference>
<dbReference type="PANTHER" id="PTHR43280:SF2">
    <property type="entry name" value="HTH-TYPE TRANSCRIPTIONAL REGULATOR EXSA"/>
    <property type="match status" value="1"/>
</dbReference>
<dbReference type="Gene3D" id="1.10.10.60">
    <property type="entry name" value="Homeodomain-like"/>
    <property type="match status" value="1"/>
</dbReference>
<comment type="caution">
    <text evidence="5">The sequence shown here is derived from an EMBL/GenBank/DDBJ whole genome shotgun (WGS) entry which is preliminary data.</text>
</comment>
<dbReference type="GO" id="GO:0043565">
    <property type="term" value="F:sequence-specific DNA binding"/>
    <property type="evidence" value="ECO:0007669"/>
    <property type="project" value="InterPro"/>
</dbReference>
<reference evidence="6" key="1">
    <citation type="submission" date="2017-11" db="EMBL/GenBank/DDBJ databases">
        <authorList>
            <person name="Kuznetsova I."/>
            <person name="Sazanova A."/>
            <person name="Chirak E."/>
            <person name="Safronova V."/>
            <person name="Willems A."/>
        </authorList>
    </citation>
    <scope>NUCLEOTIDE SEQUENCE [LARGE SCALE GENOMIC DNA]</scope>
    <source>
        <strain evidence="6">CCBAU 03422</strain>
    </source>
</reference>
<evidence type="ECO:0000256" key="2">
    <source>
        <dbReference type="ARBA" id="ARBA00023125"/>
    </source>
</evidence>
<dbReference type="PROSITE" id="PS01124">
    <property type="entry name" value="HTH_ARAC_FAMILY_2"/>
    <property type="match status" value="1"/>
</dbReference>
<dbReference type="PROSITE" id="PS00041">
    <property type="entry name" value="HTH_ARAC_FAMILY_1"/>
    <property type="match status" value="1"/>
</dbReference>
<dbReference type="InterPro" id="IPR020449">
    <property type="entry name" value="Tscrpt_reg_AraC-type_HTH"/>
</dbReference>
<dbReference type="GO" id="GO:0003700">
    <property type="term" value="F:DNA-binding transcription factor activity"/>
    <property type="evidence" value="ECO:0007669"/>
    <property type="project" value="InterPro"/>
</dbReference>
<keyword evidence="6" id="KW-1185">Reference proteome</keyword>
<evidence type="ECO:0000313" key="5">
    <source>
        <dbReference type="EMBL" id="PSH65229.1"/>
    </source>
</evidence>
<feature type="domain" description="HTH araC/xylS-type" evidence="4">
    <location>
        <begin position="249"/>
        <end position="346"/>
    </location>
</feature>
<dbReference type="SUPFAM" id="SSF52317">
    <property type="entry name" value="Class I glutamine amidotransferase-like"/>
    <property type="match status" value="1"/>
</dbReference>
<dbReference type="SUPFAM" id="SSF46689">
    <property type="entry name" value="Homeodomain-like"/>
    <property type="match status" value="1"/>
</dbReference>
<gene>
    <name evidence="5" type="ORF">CU103_09440</name>
</gene>
<dbReference type="PRINTS" id="PR00032">
    <property type="entry name" value="HTHARAC"/>
</dbReference>
<dbReference type="SMART" id="SM00342">
    <property type="entry name" value="HTH_ARAC"/>
    <property type="match status" value="1"/>
</dbReference>
<dbReference type="Gene3D" id="3.40.50.880">
    <property type="match status" value="1"/>
</dbReference>
<dbReference type="EMBL" id="PGGM01000003">
    <property type="protein sequence ID" value="PSH65229.1"/>
    <property type="molecule type" value="Genomic_DNA"/>
</dbReference>
<evidence type="ECO:0000313" key="6">
    <source>
        <dbReference type="Proteomes" id="UP000241764"/>
    </source>
</evidence>
<dbReference type="AlphaFoldDB" id="A0A2P7BFN1"/>
<keyword evidence="3" id="KW-0804">Transcription</keyword>
<name>A0A2P7BFN1_9HYPH</name>
<evidence type="ECO:0000256" key="3">
    <source>
        <dbReference type="ARBA" id="ARBA00023163"/>
    </source>
</evidence>
<accession>A0A2P7BFN1</accession>
<evidence type="ECO:0000259" key="4">
    <source>
        <dbReference type="PROSITE" id="PS01124"/>
    </source>
</evidence>
<evidence type="ECO:0000256" key="1">
    <source>
        <dbReference type="ARBA" id="ARBA00023015"/>
    </source>
</evidence>
<proteinExistence type="predicted"/>
<protein>
    <recommendedName>
        <fullName evidence="4">HTH araC/xylS-type domain-containing protein</fullName>
    </recommendedName>
</protein>
<dbReference type="Pfam" id="PF12833">
    <property type="entry name" value="HTH_18"/>
    <property type="match status" value="1"/>
</dbReference>
<organism evidence="5 6">
    <name type="scientific">Phyllobacterium sophorae</name>
    <dbReference type="NCBI Taxonomy" id="1520277"/>
    <lineage>
        <taxon>Bacteria</taxon>
        <taxon>Pseudomonadati</taxon>
        <taxon>Pseudomonadota</taxon>
        <taxon>Alphaproteobacteria</taxon>
        <taxon>Hyphomicrobiales</taxon>
        <taxon>Phyllobacteriaceae</taxon>
        <taxon>Phyllobacterium</taxon>
    </lineage>
</organism>
<dbReference type="PANTHER" id="PTHR43280">
    <property type="entry name" value="ARAC-FAMILY TRANSCRIPTIONAL REGULATOR"/>
    <property type="match status" value="1"/>
</dbReference>
<keyword evidence="2" id="KW-0238">DNA-binding</keyword>
<dbReference type="InterPro" id="IPR018060">
    <property type="entry name" value="HTH_AraC"/>
</dbReference>
<dbReference type="InterPro" id="IPR009057">
    <property type="entry name" value="Homeodomain-like_sf"/>
</dbReference>